<protein>
    <submittedName>
        <fullName evidence="1">Uncharacterized protein</fullName>
    </submittedName>
</protein>
<organism evidence="1">
    <name type="scientific">marine sediment metagenome</name>
    <dbReference type="NCBI Taxonomy" id="412755"/>
    <lineage>
        <taxon>unclassified sequences</taxon>
        <taxon>metagenomes</taxon>
        <taxon>ecological metagenomes</taxon>
    </lineage>
</organism>
<sequence length="85" mass="9585">MSKEITQERAEAVGEAIKFLVEACNTVTEDELTALLHVGSMKHVLDPMIDPTRYRVEGPSITQCEKVLRAFLAFKQEVKGIGYFR</sequence>
<gene>
    <name evidence="1" type="ORF">LCGC14_0970630</name>
</gene>
<comment type="caution">
    <text evidence="1">The sequence shown here is derived from an EMBL/GenBank/DDBJ whole genome shotgun (WGS) entry which is preliminary data.</text>
</comment>
<evidence type="ECO:0000313" key="1">
    <source>
        <dbReference type="EMBL" id="KKN16946.1"/>
    </source>
</evidence>
<accession>A0A0F9QUW7</accession>
<reference evidence="1" key="1">
    <citation type="journal article" date="2015" name="Nature">
        <title>Complex archaea that bridge the gap between prokaryotes and eukaryotes.</title>
        <authorList>
            <person name="Spang A."/>
            <person name="Saw J.H."/>
            <person name="Jorgensen S.L."/>
            <person name="Zaremba-Niedzwiedzka K."/>
            <person name="Martijn J."/>
            <person name="Lind A.E."/>
            <person name="van Eijk R."/>
            <person name="Schleper C."/>
            <person name="Guy L."/>
            <person name="Ettema T.J."/>
        </authorList>
    </citation>
    <scope>NUCLEOTIDE SEQUENCE</scope>
</reference>
<proteinExistence type="predicted"/>
<dbReference type="AlphaFoldDB" id="A0A0F9QUW7"/>
<name>A0A0F9QUW7_9ZZZZ</name>
<dbReference type="EMBL" id="LAZR01003568">
    <property type="protein sequence ID" value="KKN16946.1"/>
    <property type="molecule type" value="Genomic_DNA"/>
</dbReference>